<dbReference type="Proteomes" id="UP000234626">
    <property type="component" value="Unassembled WGS sequence"/>
</dbReference>
<dbReference type="OrthoDB" id="6506768at2"/>
<comment type="caution">
    <text evidence="1">The sequence shown here is derived from an EMBL/GenBank/DDBJ whole genome shotgun (WGS) entry which is preliminary data.</text>
</comment>
<gene>
    <name evidence="1" type="ORF">CYR34_14940</name>
</gene>
<accession>A0A2N5EKH7</accession>
<protein>
    <submittedName>
        <fullName evidence="1">Uncharacterized protein</fullName>
    </submittedName>
</protein>
<organism evidence="1 2">
    <name type="scientific">Chimaeribacter arupi</name>
    <dbReference type="NCBI Taxonomy" id="2060066"/>
    <lineage>
        <taxon>Bacteria</taxon>
        <taxon>Pseudomonadati</taxon>
        <taxon>Pseudomonadota</taxon>
        <taxon>Gammaproteobacteria</taxon>
        <taxon>Enterobacterales</taxon>
        <taxon>Yersiniaceae</taxon>
        <taxon>Chimaeribacter</taxon>
    </lineage>
</organism>
<sequence length="316" mass="34939">MNMTIATLNQGISHGLTPLFIGRFLPKTAAPYPELIRLENWQDFSDRFLGENEQDLLKSELQQLPVMVSVQKGGQRIHEVLNPYTLFIRQAILLWQDNSLRLTHTEEELMERVVGTEMLLPENLACRAALLSQMSDGALGSYYALRHYFELGGGACYLLSAERSTPSFLSDVLAEGGFPPEIRMICSLVDHPYSINLQAVLSANVPLYASYPLITDETAWLPAGNELCIFDPRDEQLVTLFMLTGDDADLVPLTLAELRIQHPELADQVCKQLSPVLLPVVLPASIANISNAGTQRLQINAEAISPLSLPAYPVPA</sequence>
<reference evidence="1 2" key="1">
    <citation type="submission" date="2017-12" db="EMBL/GenBank/DDBJ databases">
        <title>Characterization of six clinical isolates of Enterochimera gen. nov., a novel genus of the Yersiniaciae family and the three species Enterochimera arupensis sp. nov., Enterochimera coloradensis sp. nov, and Enterochimera californica sp. nov.</title>
        <authorList>
            <person name="Rossi A."/>
            <person name="Fisher M."/>
        </authorList>
    </citation>
    <scope>NUCLEOTIDE SEQUENCE [LARGE SCALE GENOMIC DNA]</scope>
    <source>
        <strain evidence="1 2">2016Iso1</strain>
    </source>
</reference>
<proteinExistence type="predicted"/>
<evidence type="ECO:0000313" key="1">
    <source>
        <dbReference type="EMBL" id="PLR47036.1"/>
    </source>
</evidence>
<dbReference type="AlphaFoldDB" id="A0A2N5EKH7"/>
<evidence type="ECO:0000313" key="2">
    <source>
        <dbReference type="Proteomes" id="UP000234626"/>
    </source>
</evidence>
<dbReference type="RefSeq" id="WP_101835453.1">
    <property type="nucleotide sequence ID" value="NZ_PJZK01000016.1"/>
</dbReference>
<name>A0A2N5EKH7_9GAMM</name>
<dbReference type="EMBL" id="PJZK01000016">
    <property type="protein sequence ID" value="PLR47036.1"/>
    <property type="molecule type" value="Genomic_DNA"/>
</dbReference>
<keyword evidence="2" id="KW-1185">Reference proteome</keyword>